<keyword evidence="3" id="KW-0813">Transport</keyword>
<evidence type="ECO:0000256" key="2">
    <source>
        <dbReference type="ARBA" id="ARBA00005695"/>
    </source>
</evidence>
<evidence type="ECO:0000259" key="5">
    <source>
        <dbReference type="Pfam" id="PF00496"/>
    </source>
</evidence>
<organism evidence="6 7">
    <name type="scientific">Floridaenema flaviceps BLCC-F50</name>
    <dbReference type="NCBI Taxonomy" id="3153642"/>
    <lineage>
        <taxon>Bacteria</taxon>
        <taxon>Bacillati</taxon>
        <taxon>Cyanobacteriota</taxon>
        <taxon>Cyanophyceae</taxon>
        <taxon>Oscillatoriophycideae</taxon>
        <taxon>Aerosakkonematales</taxon>
        <taxon>Aerosakkonemataceae</taxon>
        <taxon>Floridanema</taxon>
        <taxon>Floridanema flaviceps</taxon>
    </lineage>
</organism>
<dbReference type="InterPro" id="IPR039424">
    <property type="entry name" value="SBP_5"/>
</dbReference>
<dbReference type="CDD" id="cd08519">
    <property type="entry name" value="PBP2_NikA_DppA_OppA_like_20"/>
    <property type="match status" value="1"/>
</dbReference>
<dbReference type="Gene3D" id="3.10.105.10">
    <property type="entry name" value="Dipeptide-binding Protein, Domain 3"/>
    <property type="match status" value="1"/>
</dbReference>
<reference evidence="6 7" key="1">
    <citation type="submission" date="2024-09" db="EMBL/GenBank/DDBJ databases">
        <title>Floridaenema gen nov. (Aerosakkonemataceae, Aerosakkonematales ord. nov., Cyanobacteria) from benthic tropical and subtropical fresh waters, with the description of four new species.</title>
        <authorList>
            <person name="Moretto J.A."/>
            <person name="Berthold D.E."/>
            <person name="Lefler F.W."/>
            <person name="Huang I.-S."/>
            <person name="Laughinghouse H. IV."/>
        </authorList>
    </citation>
    <scope>NUCLEOTIDE SEQUENCE [LARGE SCALE GENOMIC DNA]</scope>
    <source>
        <strain evidence="6 7">BLCC-F50</strain>
    </source>
</reference>
<comment type="similarity">
    <text evidence="2">Belongs to the bacterial solute-binding protein 5 family.</text>
</comment>
<dbReference type="Pfam" id="PF00496">
    <property type="entry name" value="SBP_bac_5"/>
    <property type="match status" value="1"/>
</dbReference>
<feature type="domain" description="Solute-binding protein family 5" evidence="5">
    <location>
        <begin position="102"/>
        <end position="466"/>
    </location>
</feature>
<accession>A0ABV4XSL1</accession>
<dbReference type="PROSITE" id="PS51257">
    <property type="entry name" value="PROKAR_LIPOPROTEIN"/>
    <property type="match status" value="1"/>
</dbReference>
<dbReference type="SUPFAM" id="SSF53850">
    <property type="entry name" value="Periplasmic binding protein-like II"/>
    <property type="match status" value="1"/>
</dbReference>
<dbReference type="Gene3D" id="3.90.76.10">
    <property type="entry name" value="Dipeptide-binding Protein, Domain 1"/>
    <property type="match status" value="1"/>
</dbReference>
<evidence type="ECO:0000256" key="1">
    <source>
        <dbReference type="ARBA" id="ARBA00004196"/>
    </source>
</evidence>
<name>A0ABV4XSL1_9CYAN</name>
<dbReference type="RefSeq" id="WP_413264321.1">
    <property type="nucleotide sequence ID" value="NZ_JBHFNR010000124.1"/>
</dbReference>
<dbReference type="EMBL" id="JBHFNR010000124">
    <property type="protein sequence ID" value="MFB2894681.1"/>
    <property type="molecule type" value="Genomic_DNA"/>
</dbReference>
<evidence type="ECO:0000313" key="6">
    <source>
        <dbReference type="EMBL" id="MFB2894681.1"/>
    </source>
</evidence>
<dbReference type="Gene3D" id="3.40.190.10">
    <property type="entry name" value="Periplasmic binding protein-like II"/>
    <property type="match status" value="1"/>
</dbReference>
<comment type="subcellular location">
    <subcellularLocation>
        <location evidence="1">Cell envelope</location>
    </subcellularLocation>
</comment>
<sequence>MKKFFVSSKQLRSLAKLCGLFCLCFILVVSCGRRPNTNLTGNVPASNNSDTANATLRDRLSVGTTLKPRTLDPADAYELAASNVLYSLGDRLYTYKLGTDQLIPELATALPKVSADGLTYVIPLRQGVVFHDGTPFNAEAMVFSLERFIKNGGKPSNLLSDVVASVKASGPYEVTIKLKNPFAAFPAILAFAGMCPVSPKAYQIGEGKFTPTKFVGTGPYKLVEFTPTSIRLEPFDKYWGKKPANKGIDFQVLTSSANLYNTFRTGTVDIAYQSLDPVQISSLQQNAKSGGWQVAEAKGNVISYMVLNTKQKPLDKVEVRQAIASLINRKLINERILRNQGEPAFSMIPNTFNVSIPVYQQLYGDGNIAKAKELLTKAGFSKENPLKLEIWYPIGSAVRQQVAALLREYALQELDGMVQIQPQAVESATFFANIRKGIYQSALVDWYPDFSDADNYIQPFLSCAKGSPTTGCQQGASQSQGSFYYSDRMNKLIQQQRSEQNPEKRQQIFAEIQKLMAQDVPLIPLWQSKDFAFAKQGLQGVKIDPIQQLPFWEIKK</sequence>
<gene>
    <name evidence="6" type="ORF">ACE1CI_17370</name>
</gene>
<evidence type="ECO:0000256" key="4">
    <source>
        <dbReference type="ARBA" id="ARBA00022729"/>
    </source>
</evidence>
<dbReference type="InterPro" id="IPR030678">
    <property type="entry name" value="Peptide/Ni-bd"/>
</dbReference>
<keyword evidence="7" id="KW-1185">Reference proteome</keyword>
<proteinExistence type="inferred from homology"/>
<evidence type="ECO:0000256" key="3">
    <source>
        <dbReference type="ARBA" id="ARBA00022448"/>
    </source>
</evidence>
<comment type="caution">
    <text evidence="6">The sequence shown here is derived from an EMBL/GenBank/DDBJ whole genome shotgun (WGS) entry which is preliminary data.</text>
</comment>
<evidence type="ECO:0000313" key="7">
    <source>
        <dbReference type="Proteomes" id="UP001576784"/>
    </source>
</evidence>
<keyword evidence="4" id="KW-0732">Signal</keyword>
<dbReference type="PIRSF" id="PIRSF002741">
    <property type="entry name" value="MppA"/>
    <property type="match status" value="1"/>
</dbReference>
<dbReference type="PANTHER" id="PTHR30290">
    <property type="entry name" value="PERIPLASMIC BINDING COMPONENT OF ABC TRANSPORTER"/>
    <property type="match status" value="1"/>
</dbReference>
<protein>
    <submittedName>
        <fullName evidence="6">ABC transporter substrate-binding protein</fullName>
    </submittedName>
</protein>
<dbReference type="Proteomes" id="UP001576784">
    <property type="component" value="Unassembled WGS sequence"/>
</dbReference>
<dbReference type="InterPro" id="IPR000914">
    <property type="entry name" value="SBP_5_dom"/>
</dbReference>
<dbReference type="PANTHER" id="PTHR30290:SF10">
    <property type="entry name" value="PERIPLASMIC OLIGOPEPTIDE-BINDING PROTEIN-RELATED"/>
    <property type="match status" value="1"/>
</dbReference>